<proteinExistence type="predicted"/>
<dbReference type="AlphaFoldDB" id="A0A4Q9MV88"/>
<evidence type="ECO:0000256" key="1">
    <source>
        <dbReference type="SAM" id="MobiDB-lite"/>
    </source>
</evidence>
<accession>A0A4Q9MV88</accession>
<gene>
    <name evidence="2" type="ORF">BD311DRAFT_751816</name>
</gene>
<feature type="compositionally biased region" description="Acidic residues" evidence="1">
    <location>
        <begin position="497"/>
        <end position="506"/>
    </location>
</feature>
<dbReference type="EMBL" id="ML143397">
    <property type="protein sequence ID" value="TBU31880.1"/>
    <property type="molecule type" value="Genomic_DNA"/>
</dbReference>
<dbReference type="SUPFAM" id="SSF52047">
    <property type="entry name" value="RNI-like"/>
    <property type="match status" value="1"/>
</dbReference>
<dbReference type="Proteomes" id="UP000292957">
    <property type="component" value="Unassembled WGS sequence"/>
</dbReference>
<evidence type="ECO:0000313" key="2">
    <source>
        <dbReference type="EMBL" id="TBU31880.1"/>
    </source>
</evidence>
<feature type="compositionally biased region" description="Low complexity" evidence="1">
    <location>
        <begin position="517"/>
        <end position="532"/>
    </location>
</feature>
<name>A0A4Q9MV88_9APHY</name>
<feature type="compositionally biased region" description="Basic and acidic residues" evidence="1">
    <location>
        <begin position="507"/>
        <end position="516"/>
    </location>
</feature>
<protein>
    <recommendedName>
        <fullName evidence="3">F-box domain-containing protein</fullName>
    </recommendedName>
</protein>
<sequence>MLLNFDVLGLICSSLTERPDVLSFSVTCSTLHPLAVEVALSMDPIVIYSEHTVQKLHAVVFADPARRAPHIHALDVSARVSSLPIPSREFMAVITGQFVALLEHTTTLRWLQLAINEQYFLRDPSVLSAIARLRGLRTLSLRSIHSDAPSWIRTIQSSLRTLSIADLPGGFWTPASVTTCMARFASTLEHLALAKLRTVRQPLPHIIPFTAVLSLVLDKMRELPELECLMRLFPNLVTLSCDARLDGYADQYFINTRERNLEVQERRSWRYLDWVACRTETLYGLGLKCPVRHLVIDNSPARLWNDLLADSLFQNAPVHLRLSMNVQEFALEGTTQLQEIFPREGSISHLSHLVLFVPYDTSLLSAQGRTLQDIWYLLVETLLSESQHLRLTHLRLVLRIAVSPNALDEHVAQFQDSASVLDLDPSAMSLTHAVQSLRYLFLALGVLFPGHYWHADGRFAEGERWALSKAWKSSNGVGDWPWQELSRGLSQHIINEEESTLSEEDEAWLRSSERSRAQGSGSQSRAANDAER</sequence>
<organism evidence="2">
    <name type="scientific">Dichomitus squalens</name>
    <dbReference type="NCBI Taxonomy" id="114155"/>
    <lineage>
        <taxon>Eukaryota</taxon>
        <taxon>Fungi</taxon>
        <taxon>Dikarya</taxon>
        <taxon>Basidiomycota</taxon>
        <taxon>Agaricomycotina</taxon>
        <taxon>Agaricomycetes</taxon>
        <taxon>Polyporales</taxon>
        <taxon>Polyporaceae</taxon>
        <taxon>Dichomitus</taxon>
    </lineage>
</organism>
<reference evidence="2" key="1">
    <citation type="submission" date="2019-01" db="EMBL/GenBank/DDBJ databases">
        <title>Draft genome sequences of three monokaryotic isolates of the white-rot basidiomycete fungus Dichomitus squalens.</title>
        <authorList>
            <consortium name="DOE Joint Genome Institute"/>
            <person name="Lopez S.C."/>
            <person name="Andreopoulos B."/>
            <person name="Pangilinan J."/>
            <person name="Lipzen A."/>
            <person name="Riley R."/>
            <person name="Ahrendt S."/>
            <person name="Ng V."/>
            <person name="Barry K."/>
            <person name="Daum C."/>
            <person name="Grigoriev I.V."/>
            <person name="Hilden K.S."/>
            <person name="Makela M.R."/>
            <person name="de Vries R.P."/>
        </authorList>
    </citation>
    <scope>NUCLEOTIDE SEQUENCE [LARGE SCALE GENOMIC DNA]</scope>
    <source>
        <strain evidence="2">OM18370.1</strain>
    </source>
</reference>
<feature type="region of interest" description="Disordered" evidence="1">
    <location>
        <begin position="497"/>
        <end position="532"/>
    </location>
</feature>
<evidence type="ECO:0008006" key="3">
    <source>
        <dbReference type="Google" id="ProtNLM"/>
    </source>
</evidence>